<reference evidence="6" key="1">
    <citation type="journal article" date="2014" name="Nat. Commun.">
        <title>Genomic adaptations of the halophilic Dead Sea filamentous fungus Eurotium rubrum.</title>
        <authorList>
            <person name="Kis-Papo T."/>
            <person name="Weig A.R."/>
            <person name="Riley R."/>
            <person name="Persoh D."/>
            <person name="Salamov A."/>
            <person name="Sun H."/>
            <person name="Lipzen A."/>
            <person name="Wasser S.P."/>
            <person name="Rambold G."/>
            <person name="Grigoriev I.V."/>
            <person name="Nevo E."/>
        </authorList>
    </citation>
    <scope>NUCLEOTIDE SEQUENCE [LARGE SCALE GENOMIC DNA]</scope>
    <source>
        <strain evidence="6">CBS 135680</strain>
    </source>
</reference>
<dbReference type="PROSITE" id="PS50082">
    <property type="entry name" value="WD_REPEATS_2"/>
    <property type="match status" value="3"/>
</dbReference>
<evidence type="ECO:0000256" key="2">
    <source>
        <dbReference type="ARBA" id="ARBA00022737"/>
    </source>
</evidence>
<dbReference type="RefSeq" id="XP_040639190.1">
    <property type="nucleotide sequence ID" value="XM_040781876.1"/>
</dbReference>
<feature type="region of interest" description="Disordered" evidence="4">
    <location>
        <begin position="340"/>
        <end position="375"/>
    </location>
</feature>
<dbReference type="GeneID" id="63697000"/>
<evidence type="ECO:0000256" key="4">
    <source>
        <dbReference type="SAM" id="MobiDB-lite"/>
    </source>
</evidence>
<dbReference type="SMART" id="SM00320">
    <property type="entry name" value="WD40"/>
    <property type="match status" value="6"/>
</dbReference>
<organism evidence="5 6">
    <name type="scientific">Aspergillus ruber (strain CBS 135680)</name>
    <dbReference type="NCBI Taxonomy" id="1388766"/>
    <lineage>
        <taxon>Eukaryota</taxon>
        <taxon>Fungi</taxon>
        <taxon>Dikarya</taxon>
        <taxon>Ascomycota</taxon>
        <taxon>Pezizomycotina</taxon>
        <taxon>Eurotiomycetes</taxon>
        <taxon>Eurotiomycetidae</taxon>
        <taxon>Eurotiales</taxon>
        <taxon>Aspergillaceae</taxon>
        <taxon>Aspergillus</taxon>
        <taxon>Aspergillus subgen. Aspergillus</taxon>
    </lineage>
</organism>
<dbReference type="OrthoDB" id="6262491at2759"/>
<dbReference type="Gene3D" id="2.130.10.10">
    <property type="entry name" value="YVTN repeat-like/Quinoprotein amine dehydrogenase"/>
    <property type="match status" value="2"/>
</dbReference>
<dbReference type="Pfam" id="PF00400">
    <property type="entry name" value="WD40"/>
    <property type="match status" value="4"/>
</dbReference>
<dbReference type="STRING" id="1388766.A0A017SEX4"/>
<evidence type="ECO:0000256" key="1">
    <source>
        <dbReference type="ARBA" id="ARBA00022574"/>
    </source>
</evidence>
<evidence type="ECO:0000256" key="3">
    <source>
        <dbReference type="PROSITE-ProRule" id="PRU00221"/>
    </source>
</evidence>
<dbReference type="FunFam" id="2.130.10.10:FF:001196">
    <property type="entry name" value="WD repeat protein (AFU_orthologue AFUA_1G12380)"/>
    <property type="match status" value="1"/>
</dbReference>
<dbReference type="PANTHER" id="PTHR19848">
    <property type="entry name" value="WD40 REPEAT PROTEIN"/>
    <property type="match status" value="1"/>
</dbReference>
<dbReference type="PANTHER" id="PTHR19848:SF8">
    <property type="entry name" value="F-BOX AND WD REPEAT DOMAIN CONTAINING 7"/>
    <property type="match status" value="1"/>
</dbReference>
<name>A0A017SEX4_ASPRC</name>
<dbReference type="HOGENOM" id="CLU_000288_57_4_1"/>
<dbReference type="InterPro" id="IPR036322">
    <property type="entry name" value="WD40_repeat_dom_sf"/>
</dbReference>
<dbReference type="PROSITE" id="PS50294">
    <property type="entry name" value="WD_REPEATS_REGION"/>
    <property type="match status" value="1"/>
</dbReference>
<dbReference type="InterPro" id="IPR019775">
    <property type="entry name" value="WD40_repeat_CS"/>
</dbReference>
<evidence type="ECO:0000313" key="5">
    <source>
        <dbReference type="EMBL" id="EYE95502.1"/>
    </source>
</evidence>
<feature type="repeat" description="WD" evidence="3">
    <location>
        <begin position="119"/>
        <end position="162"/>
    </location>
</feature>
<dbReference type="InterPro" id="IPR001680">
    <property type="entry name" value="WD40_rpt"/>
</dbReference>
<sequence>MAQSSHRDDFFQTSAALGEQERKDLKSQNTNGNPIRLQSKILAIQVNSLNPGSVFVAQSTGVVRKVILETGETTALYKGPTAPVTSICFSPDGKLLFAGCWDKTVWSWDVATRQPKQRYEGHTDFVRAVASTRLHEQDLLITGGADAQILVFDIASGQRLHVLKGHAKGLQDLAIDPASLDPESKEMIVFSAGSDREIRRFDISAGSQDLTHTDPLLAHDTSVYKLFFDNDTDLWTASADRTAKCLVRDDNWKPNLVLQHDDFVRDVVVYEQGGWVVTACRDEEVRVWNRTTGKLYHTFSGHYEEVTGLVLIGSTVVSVGIDATIRQWSLKPDELQIAVEKAKKTTPDEDEEKPNPESMLTEEEERELAELMEEE</sequence>
<dbReference type="EMBL" id="KK088422">
    <property type="protein sequence ID" value="EYE95502.1"/>
    <property type="molecule type" value="Genomic_DNA"/>
</dbReference>
<evidence type="ECO:0000313" key="6">
    <source>
        <dbReference type="Proteomes" id="UP000019804"/>
    </source>
</evidence>
<keyword evidence="6" id="KW-1185">Reference proteome</keyword>
<dbReference type="SUPFAM" id="SSF50978">
    <property type="entry name" value="WD40 repeat-like"/>
    <property type="match status" value="1"/>
</dbReference>
<feature type="compositionally biased region" description="Acidic residues" evidence="4">
    <location>
        <begin position="360"/>
        <end position="375"/>
    </location>
</feature>
<protein>
    <submittedName>
        <fullName evidence="5">WD40 repeat-like protein</fullName>
    </submittedName>
</protein>
<dbReference type="PROSITE" id="PS00678">
    <property type="entry name" value="WD_REPEATS_1"/>
    <property type="match status" value="1"/>
</dbReference>
<accession>A0A017SEX4</accession>
<dbReference type="InterPro" id="IPR015943">
    <property type="entry name" value="WD40/YVTN_repeat-like_dom_sf"/>
</dbReference>
<feature type="repeat" description="WD" evidence="3">
    <location>
        <begin position="77"/>
        <end position="118"/>
    </location>
</feature>
<proteinExistence type="predicted"/>
<feature type="repeat" description="WD" evidence="3">
    <location>
        <begin position="257"/>
        <end position="298"/>
    </location>
</feature>
<dbReference type="AlphaFoldDB" id="A0A017SEX4"/>
<gene>
    <name evidence="5" type="ORF">EURHEDRAFT_412320</name>
</gene>
<dbReference type="CDD" id="cd00200">
    <property type="entry name" value="WD40"/>
    <property type="match status" value="1"/>
</dbReference>
<dbReference type="Proteomes" id="UP000019804">
    <property type="component" value="Unassembled WGS sequence"/>
</dbReference>
<keyword evidence="2" id="KW-0677">Repeat</keyword>
<keyword evidence="1 3" id="KW-0853">WD repeat</keyword>